<name>A0ACC6U5I8_9BURK</name>
<gene>
    <name evidence="1" type="ORF">AB4Y32_24465</name>
</gene>
<dbReference type="EMBL" id="JBFRCH010000016">
    <property type="protein sequence ID" value="MEX3934905.1"/>
    <property type="molecule type" value="Genomic_DNA"/>
</dbReference>
<evidence type="ECO:0000313" key="2">
    <source>
        <dbReference type="Proteomes" id="UP001558850"/>
    </source>
</evidence>
<reference evidence="1" key="1">
    <citation type="submission" date="2024-07" db="EMBL/GenBank/DDBJ databases">
        <title>A survey of Mimosa microsymbionts across Brazilian biomes reveals a high diversity of Paraburkholderia nodulating endemic species, but also that Cupriavidus is common as a symbiont of widespread species.</title>
        <authorList>
            <person name="Rouws L."/>
            <person name="Barauna A."/>
            <person name="Beukes C."/>
            <person name="Rouws J.R.C."/>
            <person name="De Faria S.M."/>
            <person name="Gross E."/>
            <person name="Bueno Dos Reis Junior F."/>
            <person name="Simon M.F."/>
            <person name="Maluk M."/>
            <person name="Odee D.W."/>
            <person name="Kenicer G."/>
            <person name="Young J.P.W."/>
            <person name="Reis V.M."/>
            <person name="Zilli J."/>
            <person name="James E.K."/>
        </authorList>
    </citation>
    <scope>NUCLEOTIDE SEQUENCE</scope>
    <source>
        <strain evidence="1">EG181B</strain>
    </source>
</reference>
<proteinExistence type="predicted"/>
<evidence type="ECO:0000313" key="1">
    <source>
        <dbReference type="EMBL" id="MEX3934905.1"/>
    </source>
</evidence>
<accession>A0ACC6U5I8</accession>
<comment type="caution">
    <text evidence="1">The sequence shown here is derived from an EMBL/GenBank/DDBJ whole genome shotgun (WGS) entry which is preliminary data.</text>
</comment>
<organism evidence="1 2">
    <name type="scientific">Paraburkholderia phymatum</name>
    <dbReference type="NCBI Taxonomy" id="148447"/>
    <lineage>
        <taxon>Bacteria</taxon>
        <taxon>Pseudomonadati</taxon>
        <taxon>Pseudomonadota</taxon>
        <taxon>Betaproteobacteria</taxon>
        <taxon>Burkholderiales</taxon>
        <taxon>Burkholderiaceae</taxon>
        <taxon>Paraburkholderia</taxon>
    </lineage>
</organism>
<sequence length="496" mass="53269">MSSIAARLERLPLSGFHRKLLVIGGLGYMFDGLDSSSLAFLLPVVSKLWHLSSVQSGLVASSTYMRYFFGAFLSGVLADIIGRRRIMMSALSIYCVASFASGMVNDWHTFFALRILAGFGSGAEAVVIAPFLAEFIPRRYRGMFCGALVGFMSFGYVTSSILGYTVIGKFPDGWRYMAVITSLPVVMLLWWRKTLPESPRWLEAQGRVREALSIVETVEAWFAKQGIALAEPSLSETPLAVPTKPRGALGNVAAIWSRKLAKTTAVSWLMWFSVAFAYYSFFSWIPSLLVKEGLTITKSFGYSIAIYGAQIPGYFTAAWLNEKIGRKRVVASYMLLGGVAAIALAFSHTATQIMAAGICLSFFMNGAFAGVYAYTPEIFPTAVRTTGTGSSSSFGRIGSVSAPILVGFVYPAAGFLGVFGMTTAVLVAGACVVLVFGIETRGRSLEEIEAQELGARTAPSPLSRDAASVAASEQQAVPADVPARPPNSFDHANAEG</sequence>
<keyword evidence="2" id="KW-1185">Reference proteome</keyword>
<protein>
    <submittedName>
        <fullName evidence="1">MFS transporter</fullName>
    </submittedName>
</protein>
<dbReference type="Proteomes" id="UP001558850">
    <property type="component" value="Unassembled WGS sequence"/>
</dbReference>